<dbReference type="EMBL" id="JAFHDT010000003">
    <property type="protein sequence ID" value="KAI7812108.1"/>
    <property type="molecule type" value="Genomic_DNA"/>
</dbReference>
<dbReference type="AlphaFoldDB" id="A0A9W7X162"/>
<name>A0A9W7X162_TRIRA</name>
<sequence>MTLLAFSSALPRSQQGPIGSGLSESKSRRRRQAGQFPHASMRSFLCYFCPAGWQAAWAACFLSVLAPGVQVHAAEGNDRLHPLVPVLNANIATFRIYLVSKKTHLKTPVFFTCKGKMLHRDGSECMEYVS</sequence>
<accession>A0A9W7X162</accession>
<evidence type="ECO:0000313" key="2">
    <source>
        <dbReference type="EMBL" id="KAI7812108.1"/>
    </source>
</evidence>
<organism evidence="2 3">
    <name type="scientific">Triplophysa rosa</name>
    <name type="common">Cave loach</name>
    <dbReference type="NCBI Taxonomy" id="992332"/>
    <lineage>
        <taxon>Eukaryota</taxon>
        <taxon>Metazoa</taxon>
        <taxon>Chordata</taxon>
        <taxon>Craniata</taxon>
        <taxon>Vertebrata</taxon>
        <taxon>Euteleostomi</taxon>
        <taxon>Actinopterygii</taxon>
        <taxon>Neopterygii</taxon>
        <taxon>Teleostei</taxon>
        <taxon>Ostariophysi</taxon>
        <taxon>Cypriniformes</taxon>
        <taxon>Nemacheilidae</taxon>
        <taxon>Triplophysa</taxon>
    </lineage>
</organism>
<feature type="region of interest" description="Disordered" evidence="1">
    <location>
        <begin position="1"/>
        <end position="32"/>
    </location>
</feature>
<reference evidence="2" key="1">
    <citation type="submission" date="2021-02" db="EMBL/GenBank/DDBJ databases">
        <title>Comparative genomics reveals that relaxation of natural selection precedes convergent phenotypic evolution of cavefish.</title>
        <authorList>
            <person name="Peng Z."/>
        </authorList>
    </citation>
    <scope>NUCLEOTIDE SEQUENCE</scope>
    <source>
        <tissue evidence="2">Muscle</tissue>
    </source>
</reference>
<dbReference type="Proteomes" id="UP001059041">
    <property type="component" value="Linkage Group LG3"/>
</dbReference>
<keyword evidence="3" id="KW-1185">Reference proteome</keyword>
<comment type="caution">
    <text evidence="2">The sequence shown here is derived from an EMBL/GenBank/DDBJ whole genome shotgun (WGS) entry which is preliminary data.</text>
</comment>
<proteinExistence type="predicted"/>
<evidence type="ECO:0000256" key="1">
    <source>
        <dbReference type="SAM" id="MobiDB-lite"/>
    </source>
</evidence>
<gene>
    <name evidence="2" type="ORF">IRJ41_022384</name>
</gene>
<evidence type="ECO:0000313" key="3">
    <source>
        <dbReference type="Proteomes" id="UP001059041"/>
    </source>
</evidence>
<protein>
    <submittedName>
        <fullName evidence="2">Uncharacterized protein</fullName>
    </submittedName>
</protein>